<protein>
    <submittedName>
        <fullName evidence="1">Uncharacterized protein</fullName>
    </submittedName>
</protein>
<name>A0A0A9HLM4_ARUDO</name>
<reference evidence="1" key="1">
    <citation type="submission" date="2014-09" db="EMBL/GenBank/DDBJ databases">
        <authorList>
            <person name="Magalhaes I.L.F."/>
            <person name="Oliveira U."/>
            <person name="Santos F.R."/>
            <person name="Vidigal T.H.D.A."/>
            <person name="Brescovit A.D."/>
            <person name="Santos A.J."/>
        </authorList>
    </citation>
    <scope>NUCLEOTIDE SEQUENCE</scope>
    <source>
        <tissue evidence="1">Shoot tissue taken approximately 20 cm above the soil surface</tissue>
    </source>
</reference>
<dbReference type="AlphaFoldDB" id="A0A0A9HLM4"/>
<organism evidence="1">
    <name type="scientific">Arundo donax</name>
    <name type="common">Giant reed</name>
    <name type="synonym">Donax arundinaceus</name>
    <dbReference type="NCBI Taxonomy" id="35708"/>
    <lineage>
        <taxon>Eukaryota</taxon>
        <taxon>Viridiplantae</taxon>
        <taxon>Streptophyta</taxon>
        <taxon>Embryophyta</taxon>
        <taxon>Tracheophyta</taxon>
        <taxon>Spermatophyta</taxon>
        <taxon>Magnoliopsida</taxon>
        <taxon>Liliopsida</taxon>
        <taxon>Poales</taxon>
        <taxon>Poaceae</taxon>
        <taxon>PACMAD clade</taxon>
        <taxon>Arundinoideae</taxon>
        <taxon>Arundineae</taxon>
        <taxon>Arundo</taxon>
    </lineage>
</organism>
<dbReference type="EMBL" id="GBRH01161152">
    <property type="protein sequence ID" value="JAE36744.1"/>
    <property type="molecule type" value="Transcribed_RNA"/>
</dbReference>
<accession>A0A0A9HLM4</accession>
<sequence length="35" mass="3971">MTKPSLSNGGLKFNSNLDNPRWPTFVFNSCIKIRS</sequence>
<evidence type="ECO:0000313" key="1">
    <source>
        <dbReference type="EMBL" id="JAE36744.1"/>
    </source>
</evidence>
<proteinExistence type="predicted"/>
<reference evidence="1" key="2">
    <citation type="journal article" date="2015" name="Data Brief">
        <title>Shoot transcriptome of the giant reed, Arundo donax.</title>
        <authorList>
            <person name="Barrero R.A."/>
            <person name="Guerrero F.D."/>
            <person name="Moolhuijzen P."/>
            <person name="Goolsby J.A."/>
            <person name="Tidwell J."/>
            <person name="Bellgard S.E."/>
            <person name="Bellgard M.I."/>
        </authorList>
    </citation>
    <scope>NUCLEOTIDE SEQUENCE</scope>
    <source>
        <tissue evidence="1">Shoot tissue taken approximately 20 cm above the soil surface</tissue>
    </source>
</reference>